<feature type="region of interest" description="Disordered" evidence="1">
    <location>
        <begin position="68"/>
        <end position="117"/>
    </location>
</feature>
<protein>
    <submittedName>
        <fullName evidence="3">PH domain-containing protein</fullName>
    </submittedName>
</protein>
<sequence>MHFILLLKDAKPIDEFDITNYTFSSSKSDGGLAFELRFEKDVINFRITHSENAEKWRDQLNSLLSSSSTATLRSPSPISTHSAQTAEIPIVKPQSPSPVSMDSSEQFDDYDSDLSDF</sequence>
<keyword evidence="2" id="KW-1185">Reference proteome</keyword>
<dbReference type="Proteomes" id="UP000036681">
    <property type="component" value="Unplaced"/>
</dbReference>
<dbReference type="WBParaSite" id="ALUE_0000760301-mRNA-1">
    <property type="protein sequence ID" value="ALUE_0000760301-mRNA-1"/>
    <property type="gene ID" value="ALUE_0000760301"/>
</dbReference>
<evidence type="ECO:0000313" key="2">
    <source>
        <dbReference type="Proteomes" id="UP000036681"/>
    </source>
</evidence>
<proteinExistence type="predicted"/>
<accession>A0A0M3HWP8</accession>
<evidence type="ECO:0000256" key="1">
    <source>
        <dbReference type="SAM" id="MobiDB-lite"/>
    </source>
</evidence>
<dbReference type="AlphaFoldDB" id="A0A0M3HWP8"/>
<reference evidence="3" key="1">
    <citation type="submission" date="2017-02" db="UniProtKB">
        <authorList>
            <consortium name="WormBaseParasite"/>
        </authorList>
    </citation>
    <scope>IDENTIFICATION</scope>
</reference>
<feature type="compositionally biased region" description="Acidic residues" evidence="1">
    <location>
        <begin position="105"/>
        <end position="117"/>
    </location>
</feature>
<feature type="compositionally biased region" description="Low complexity" evidence="1">
    <location>
        <begin position="68"/>
        <end position="77"/>
    </location>
</feature>
<name>A0A0M3HWP8_ASCLU</name>
<organism evidence="2 3">
    <name type="scientific">Ascaris lumbricoides</name>
    <name type="common">Giant roundworm</name>
    <dbReference type="NCBI Taxonomy" id="6252"/>
    <lineage>
        <taxon>Eukaryota</taxon>
        <taxon>Metazoa</taxon>
        <taxon>Ecdysozoa</taxon>
        <taxon>Nematoda</taxon>
        <taxon>Chromadorea</taxon>
        <taxon>Rhabditida</taxon>
        <taxon>Spirurina</taxon>
        <taxon>Ascaridomorpha</taxon>
        <taxon>Ascaridoidea</taxon>
        <taxon>Ascarididae</taxon>
        <taxon>Ascaris</taxon>
    </lineage>
</organism>
<evidence type="ECO:0000313" key="3">
    <source>
        <dbReference type="WBParaSite" id="ALUE_0000760301-mRNA-1"/>
    </source>
</evidence>